<comment type="caution">
    <text evidence="2">The sequence shown here is derived from an EMBL/GenBank/DDBJ whole genome shotgun (WGS) entry which is preliminary data.</text>
</comment>
<evidence type="ECO:0000259" key="1">
    <source>
        <dbReference type="Pfam" id="PF01593"/>
    </source>
</evidence>
<accession>A0ABR9PE21</accession>
<feature type="domain" description="Amine oxidase" evidence="1">
    <location>
        <begin position="20"/>
        <end position="289"/>
    </location>
</feature>
<dbReference type="RefSeq" id="WP_193124690.1">
    <property type="nucleotide sequence ID" value="NZ_JADBGI010000034.1"/>
</dbReference>
<evidence type="ECO:0000313" key="3">
    <source>
        <dbReference type="Proteomes" id="UP000806528"/>
    </source>
</evidence>
<reference evidence="2 3" key="1">
    <citation type="submission" date="2020-09" db="EMBL/GenBank/DDBJ databases">
        <title>Diversity and distribution of actinomycetes associated with coral in the coast of Hainan.</title>
        <authorList>
            <person name="Li F."/>
        </authorList>
    </citation>
    <scope>NUCLEOTIDE SEQUENCE [LARGE SCALE GENOMIC DNA]</scope>
    <source>
        <strain evidence="2 3">HNM0947</strain>
    </source>
</reference>
<evidence type="ECO:0000313" key="2">
    <source>
        <dbReference type="EMBL" id="MBE3002099.1"/>
    </source>
</evidence>
<dbReference type="Gene3D" id="1.10.3110.10">
    <property type="entry name" value="protoporphyrinogen ix oxidase, domain 3"/>
    <property type="match status" value="1"/>
</dbReference>
<dbReference type="Pfam" id="PF01593">
    <property type="entry name" value="Amino_oxidase"/>
    <property type="match status" value="1"/>
</dbReference>
<dbReference type="PANTHER" id="PTHR42923:SF17">
    <property type="entry name" value="AMINE OXIDASE DOMAIN-CONTAINING PROTEIN"/>
    <property type="match status" value="1"/>
</dbReference>
<dbReference type="Proteomes" id="UP000806528">
    <property type="component" value="Unassembled WGS sequence"/>
</dbReference>
<protein>
    <submittedName>
        <fullName evidence="2">FAD-dependent oxidoreductase</fullName>
    </submittedName>
</protein>
<dbReference type="SUPFAM" id="SSF51905">
    <property type="entry name" value="FAD/NAD(P)-binding domain"/>
    <property type="match status" value="1"/>
</dbReference>
<sequence length="431" mass="47524">MATGHHTAGRRRVAVIGSGVAGLTAAHVLHRRDDVTLFEAQDRLGGHAHTHRIEEDGRDLHVDSGFIVHNRSTYPHLLRLFGELGVDTTPTEMSMSVSCRGCGLEYAGARGLRALLPGRTRRSVSYLRMLTEIPRFHRAARRLLAQGETDSGAGPTLGDFVDRHGFSRYFTAHFLLPLVSAVWSCPAGTALDYPARYLFVFLNHHGMLTVWGSPRWWTVSGGSHTYVERVAKNLHSVRTSTPVLGLTRTRGGVRVRTGHGEHEDFDAAVVATHADQALAMLDDPTEEQRRTLGAFEYSHNRVLLHTDPGVLPGDTTSWASWNHRLPSCEPDGDPVRVSYHMNRLQRLPARRDYVVTLNDDGTVDPDRVVAAMDYSHPVFTPASVSAQSRLPDLDDGVLAFAGAHHGWGFHEDGCRSGAAAARSLGREWEPR</sequence>
<dbReference type="InterPro" id="IPR036188">
    <property type="entry name" value="FAD/NAD-bd_sf"/>
</dbReference>
<dbReference type="InterPro" id="IPR002937">
    <property type="entry name" value="Amino_oxidase"/>
</dbReference>
<dbReference type="EMBL" id="JADBGI010000034">
    <property type="protein sequence ID" value="MBE3002099.1"/>
    <property type="molecule type" value="Genomic_DNA"/>
</dbReference>
<dbReference type="PANTHER" id="PTHR42923">
    <property type="entry name" value="PROTOPORPHYRINOGEN OXIDASE"/>
    <property type="match status" value="1"/>
</dbReference>
<proteinExistence type="predicted"/>
<name>A0ABR9PE21_9ACTN</name>
<dbReference type="Gene3D" id="3.50.50.60">
    <property type="entry name" value="FAD/NAD(P)-binding domain"/>
    <property type="match status" value="1"/>
</dbReference>
<dbReference type="InterPro" id="IPR050464">
    <property type="entry name" value="Zeta_carotene_desat/Oxidored"/>
</dbReference>
<organism evidence="2 3">
    <name type="scientific">Nocardiopsis coralli</name>
    <dbReference type="NCBI Taxonomy" id="2772213"/>
    <lineage>
        <taxon>Bacteria</taxon>
        <taxon>Bacillati</taxon>
        <taxon>Actinomycetota</taxon>
        <taxon>Actinomycetes</taxon>
        <taxon>Streptosporangiales</taxon>
        <taxon>Nocardiopsidaceae</taxon>
        <taxon>Nocardiopsis</taxon>
    </lineage>
</organism>
<dbReference type="Gene3D" id="3.90.660.20">
    <property type="entry name" value="Protoporphyrinogen oxidase, mitochondrial, domain 2"/>
    <property type="match status" value="1"/>
</dbReference>
<keyword evidence="3" id="KW-1185">Reference proteome</keyword>
<gene>
    <name evidence="2" type="ORF">IDM40_25860</name>
</gene>